<keyword evidence="1" id="KW-0472">Membrane</keyword>
<dbReference type="Proteomes" id="UP000184499">
    <property type="component" value="Unassembled WGS sequence"/>
</dbReference>
<gene>
    <name evidence="2" type="ORF">ASPBRDRAFT_47760</name>
</gene>
<evidence type="ECO:0000256" key="1">
    <source>
        <dbReference type="SAM" id="Phobius"/>
    </source>
</evidence>
<proteinExistence type="predicted"/>
<dbReference type="AlphaFoldDB" id="A0A1L9U816"/>
<keyword evidence="1" id="KW-1133">Transmembrane helix</keyword>
<dbReference type="RefSeq" id="XP_067474972.1">
    <property type="nucleotide sequence ID" value="XM_067625935.1"/>
</dbReference>
<organism evidence="2 3">
    <name type="scientific">Aspergillus brasiliensis (strain CBS 101740 / IMI 381727 / IBT 21946)</name>
    <dbReference type="NCBI Taxonomy" id="767769"/>
    <lineage>
        <taxon>Eukaryota</taxon>
        <taxon>Fungi</taxon>
        <taxon>Dikarya</taxon>
        <taxon>Ascomycota</taxon>
        <taxon>Pezizomycotina</taxon>
        <taxon>Eurotiomycetes</taxon>
        <taxon>Eurotiomycetidae</taxon>
        <taxon>Eurotiales</taxon>
        <taxon>Aspergillaceae</taxon>
        <taxon>Aspergillus</taxon>
        <taxon>Aspergillus subgen. Circumdati</taxon>
    </lineage>
</organism>
<protein>
    <submittedName>
        <fullName evidence="2">Uncharacterized protein</fullName>
    </submittedName>
</protein>
<dbReference type="VEuPathDB" id="FungiDB:ASPBRDRAFT_47760"/>
<feature type="transmembrane region" description="Helical" evidence="1">
    <location>
        <begin position="31"/>
        <end position="51"/>
    </location>
</feature>
<evidence type="ECO:0000313" key="3">
    <source>
        <dbReference type="Proteomes" id="UP000184499"/>
    </source>
</evidence>
<dbReference type="GeneID" id="93578423"/>
<name>A0A1L9U816_ASPBC</name>
<evidence type="ECO:0000313" key="2">
    <source>
        <dbReference type="EMBL" id="OJJ67723.1"/>
    </source>
</evidence>
<keyword evidence="1" id="KW-0812">Transmembrane</keyword>
<keyword evidence="3" id="KW-1185">Reference proteome</keyword>
<accession>A0A1L9U816</accession>
<reference evidence="3" key="1">
    <citation type="journal article" date="2017" name="Genome Biol.">
        <title>Comparative genomics reveals high biological diversity and specific adaptations in the industrially and medically important fungal genus Aspergillus.</title>
        <authorList>
            <person name="de Vries R.P."/>
            <person name="Riley R."/>
            <person name="Wiebenga A."/>
            <person name="Aguilar-Osorio G."/>
            <person name="Amillis S."/>
            <person name="Uchima C.A."/>
            <person name="Anderluh G."/>
            <person name="Asadollahi M."/>
            <person name="Askin M."/>
            <person name="Barry K."/>
            <person name="Battaglia E."/>
            <person name="Bayram O."/>
            <person name="Benocci T."/>
            <person name="Braus-Stromeyer S.A."/>
            <person name="Caldana C."/>
            <person name="Canovas D."/>
            <person name="Cerqueira G.C."/>
            <person name="Chen F."/>
            <person name="Chen W."/>
            <person name="Choi C."/>
            <person name="Clum A."/>
            <person name="Dos Santos R.A."/>
            <person name="Damasio A.R."/>
            <person name="Diallinas G."/>
            <person name="Emri T."/>
            <person name="Fekete E."/>
            <person name="Flipphi M."/>
            <person name="Freyberg S."/>
            <person name="Gallo A."/>
            <person name="Gournas C."/>
            <person name="Habgood R."/>
            <person name="Hainaut M."/>
            <person name="Harispe M.L."/>
            <person name="Henrissat B."/>
            <person name="Hilden K.S."/>
            <person name="Hope R."/>
            <person name="Hossain A."/>
            <person name="Karabika E."/>
            <person name="Karaffa L."/>
            <person name="Karanyi Z."/>
            <person name="Krasevec N."/>
            <person name="Kuo A."/>
            <person name="Kusch H."/>
            <person name="LaButti K."/>
            <person name="Lagendijk E.L."/>
            <person name="Lapidus A."/>
            <person name="Levasseur A."/>
            <person name="Lindquist E."/>
            <person name="Lipzen A."/>
            <person name="Logrieco A.F."/>
            <person name="MacCabe A."/>
            <person name="Maekelae M.R."/>
            <person name="Malavazi I."/>
            <person name="Melin P."/>
            <person name="Meyer V."/>
            <person name="Mielnichuk N."/>
            <person name="Miskei M."/>
            <person name="Molnar A.P."/>
            <person name="Mule G."/>
            <person name="Ngan C.Y."/>
            <person name="Orejas M."/>
            <person name="Orosz E."/>
            <person name="Ouedraogo J.P."/>
            <person name="Overkamp K.M."/>
            <person name="Park H.-S."/>
            <person name="Perrone G."/>
            <person name="Piumi F."/>
            <person name="Punt P.J."/>
            <person name="Ram A.F."/>
            <person name="Ramon A."/>
            <person name="Rauscher S."/>
            <person name="Record E."/>
            <person name="Riano-Pachon D.M."/>
            <person name="Robert V."/>
            <person name="Roehrig J."/>
            <person name="Ruller R."/>
            <person name="Salamov A."/>
            <person name="Salih N.S."/>
            <person name="Samson R.A."/>
            <person name="Sandor E."/>
            <person name="Sanguinetti M."/>
            <person name="Schuetze T."/>
            <person name="Sepcic K."/>
            <person name="Shelest E."/>
            <person name="Sherlock G."/>
            <person name="Sophianopoulou V."/>
            <person name="Squina F.M."/>
            <person name="Sun H."/>
            <person name="Susca A."/>
            <person name="Todd R.B."/>
            <person name="Tsang A."/>
            <person name="Unkles S.E."/>
            <person name="van de Wiele N."/>
            <person name="van Rossen-Uffink D."/>
            <person name="Oliveira J.V."/>
            <person name="Vesth T.C."/>
            <person name="Visser J."/>
            <person name="Yu J.-H."/>
            <person name="Zhou M."/>
            <person name="Andersen M.R."/>
            <person name="Archer D.B."/>
            <person name="Baker S.E."/>
            <person name="Benoit I."/>
            <person name="Brakhage A.A."/>
            <person name="Braus G.H."/>
            <person name="Fischer R."/>
            <person name="Frisvad J.C."/>
            <person name="Goldman G.H."/>
            <person name="Houbraken J."/>
            <person name="Oakley B."/>
            <person name="Pocsi I."/>
            <person name="Scazzocchio C."/>
            <person name="Seiboth B."/>
            <person name="vanKuyk P.A."/>
            <person name="Wortman J."/>
            <person name="Dyer P.S."/>
            <person name="Grigoriev I.V."/>
        </authorList>
    </citation>
    <scope>NUCLEOTIDE SEQUENCE [LARGE SCALE GENOMIC DNA]</scope>
    <source>
        <strain evidence="3">CBS 101740 / IMI 381727 / IBT 21946</strain>
    </source>
</reference>
<dbReference type="EMBL" id="KV878693">
    <property type="protein sequence ID" value="OJJ67723.1"/>
    <property type="molecule type" value="Genomic_DNA"/>
</dbReference>
<sequence>MGKRKALFSLSLFFIPFFVSFIEPRSYHGSVRLISSIGAAHVAAFIALGCVGGTI</sequence>